<dbReference type="Gene3D" id="2.40.30.170">
    <property type="match status" value="1"/>
</dbReference>
<dbReference type="PANTHER" id="PTHR30158:SF24">
    <property type="entry name" value="HLYD FAMILY SECRETION PROTEIN"/>
    <property type="match status" value="1"/>
</dbReference>
<feature type="domain" description="Multidrug resistance protein MdtA-like alpha-helical hairpin" evidence="6">
    <location>
        <begin position="104"/>
        <end position="173"/>
    </location>
</feature>
<evidence type="ECO:0000256" key="3">
    <source>
        <dbReference type="SAM" id="Coils"/>
    </source>
</evidence>
<feature type="signal peptide" evidence="5">
    <location>
        <begin position="1"/>
        <end position="22"/>
    </location>
</feature>
<dbReference type="EMBL" id="SPDV01000015">
    <property type="protein sequence ID" value="TFI58503.1"/>
    <property type="molecule type" value="Genomic_DNA"/>
</dbReference>
<evidence type="ECO:0000256" key="1">
    <source>
        <dbReference type="ARBA" id="ARBA00004196"/>
    </source>
</evidence>
<evidence type="ECO:0000259" key="9">
    <source>
        <dbReference type="Pfam" id="PF25967"/>
    </source>
</evidence>
<feature type="domain" description="Multidrug resistance protein MdtA-like beta-barrel" evidence="8">
    <location>
        <begin position="225"/>
        <end position="292"/>
    </location>
</feature>
<dbReference type="FunFam" id="2.40.420.20:FF:000001">
    <property type="entry name" value="Efflux RND transporter periplasmic adaptor subunit"/>
    <property type="match status" value="1"/>
</dbReference>
<dbReference type="Pfam" id="PF25876">
    <property type="entry name" value="HH_MFP_RND"/>
    <property type="match status" value="1"/>
</dbReference>
<dbReference type="InterPro" id="IPR058627">
    <property type="entry name" value="MdtA-like_C"/>
</dbReference>
<dbReference type="InterPro" id="IPR058624">
    <property type="entry name" value="MdtA-like_HH"/>
</dbReference>
<dbReference type="Gene3D" id="2.40.420.20">
    <property type="match status" value="1"/>
</dbReference>
<keyword evidence="11" id="KW-1185">Reference proteome</keyword>
<comment type="subcellular location">
    <subcellularLocation>
        <location evidence="1">Cell envelope</location>
    </subcellularLocation>
</comment>
<dbReference type="Pfam" id="PF25917">
    <property type="entry name" value="BSH_RND"/>
    <property type="match status" value="1"/>
</dbReference>
<dbReference type="InterPro" id="IPR058625">
    <property type="entry name" value="MdtA-like_BSH"/>
</dbReference>
<protein>
    <submittedName>
        <fullName evidence="10">Efflux RND transporter periplasmic adaptor subunit</fullName>
    </submittedName>
</protein>
<evidence type="ECO:0000259" key="6">
    <source>
        <dbReference type="Pfam" id="PF25876"/>
    </source>
</evidence>
<dbReference type="Gene3D" id="1.10.287.470">
    <property type="entry name" value="Helix hairpin bin"/>
    <property type="match status" value="1"/>
</dbReference>
<dbReference type="PROSITE" id="PS51257">
    <property type="entry name" value="PROKAR_LIPOPROTEIN"/>
    <property type="match status" value="1"/>
</dbReference>
<keyword evidence="3" id="KW-0175">Coiled coil</keyword>
<name>A0A4Y8ZR83_9SPHN</name>
<dbReference type="Pfam" id="PF25944">
    <property type="entry name" value="Beta-barrel_RND"/>
    <property type="match status" value="1"/>
</dbReference>
<dbReference type="GO" id="GO:0005886">
    <property type="term" value="C:plasma membrane"/>
    <property type="evidence" value="ECO:0007669"/>
    <property type="project" value="TreeGrafter"/>
</dbReference>
<dbReference type="GO" id="GO:0046677">
    <property type="term" value="P:response to antibiotic"/>
    <property type="evidence" value="ECO:0007669"/>
    <property type="project" value="TreeGrafter"/>
</dbReference>
<feature type="domain" description="Multidrug resistance protein MdtA-like barrel-sandwich hybrid" evidence="7">
    <location>
        <begin position="64"/>
        <end position="201"/>
    </location>
</feature>
<dbReference type="NCBIfam" id="TIGR01730">
    <property type="entry name" value="RND_mfp"/>
    <property type="match status" value="1"/>
</dbReference>
<dbReference type="InterPro" id="IPR006143">
    <property type="entry name" value="RND_pump_MFP"/>
</dbReference>
<reference evidence="10 11" key="1">
    <citation type="submission" date="2019-03" db="EMBL/GenBank/DDBJ databases">
        <title>Genome sequence of Sphingomonas sp. 17J27-24.</title>
        <authorList>
            <person name="Kim M."/>
            <person name="Maeng S."/>
            <person name="Sathiyaraj S."/>
        </authorList>
    </citation>
    <scope>NUCLEOTIDE SEQUENCE [LARGE SCALE GENOMIC DNA]</scope>
    <source>
        <strain evidence="10 11">17J27-24</strain>
    </source>
</reference>
<keyword evidence="5" id="KW-0732">Signal</keyword>
<dbReference type="Gene3D" id="2.40.50.100">
    <property type="match status" value="1"/>
</dbReference>
<dbReference type="PANTHER" id="PTHR30158">
    <property type="entry name" value="ACRA/E-RELATED COMPONENT OF DRUG EFFLUX TRANSPORTER"/>
    <property type="match status" value="1"/>
</dbReference>
<evidence type="ECO:0000259" key="7">
    <source>
        <dbReference type="Pfam" id="PF25917"/>
    </source>
</evidence>
<feature type="compositionally biased region" description="Pro residues" evidence="4">
    <location>
        <begin position="379"/>
        <end position="388"/>
    </location>
</feature>
<proteinExistence type="inferred from homology"/>
<dbReference type="Pfam" id="PF25967">
    <property type="entry name" value="RND-MFP_C"/>
    <property type="match status" value="1"/>
</dbReference>
<evidence type="ECO:0000313" key="11">
    <source>
        <dbReference type="Proteomes" id="UP000298213"/>
    </source>
</evidence>
<dbReference type="InterPro" id="IPR058626">
    <property type="entry name" value="MdtA-like_b-barrel"/>
</dbReference>
<sequence length="405" mass="42461">MSRMKSAALGGMLSLLLAASVAGCSNGEEQAAAPPVMPVTVATPISQEVVDWDDFVGRFEAIESVEVKPRATGYLQAVHFRDGQFVRKGQLLFTIDPRQTQAALAQAQAQLARAQATLANARTELARSRTLAASQAASVEEVEQRQAAVRTGQADVAAAQAAIRAQQLNVGFTRVTAPISGQISERRVDPGNSVTADQTVLTTIVSTSPLHFAFEGSEALLLKYQRQNAGNRSGTAVRIRLQDEASYVHAGTLDFIDTVVNTGAGTVRARAIVPNPNGFLKPGMFGHMRLAATQPYRALLVPDTAIVTDAARRVVYVVAKDGTVSARPVELGPLTGNLRVIRAGLGPQEQVIIDGIQRARPGQKVKPTPGRIQAAGGPEPAPAAPSTPPSSIATPVGGAPAAGRR</sequence>
<feature type="chain" id="PRO_5021488922" evidence="5">
    <location>
        <begin position="23"/>
        <end position="405"/>
    </location>
</feature>
<dbReference type="SUPFAM" id="SSF111369">
    <property type="entry name" value="HlyD-like secretion proteins"/>
    <property type="match status" value="1"/>
</dbReference>
<organism evidence="10 11">
    <name type="scientific">Sphingomonas parva</name>
    <dbReference type="NCBI Taxonomy" id="2555898"/>
    <lineage>
        <taxon>Bacteria</taxon>
        <taxon>Pseudomonadati</taxon>
        <taxon>Pseudomonadota</taxon>
        <taxon>Alphaproteobacteria</taxon>
        <taxon>Sphingomonadales</taxon>
        <taxon>Sphingomonadaceae</taxon>
        <taxon>Sphingomonas</taxon>
    </lineage>
</organism>
<accession>A0A4Y8ZR83</accession>
<evidence type="ECO:0000256" key="4">
    <source>
        <dbReference type="SAM" id="MobiDB-lite"/>
    </source>
</evidence>
<dbReference type="Proteomes" id="UP000298213">
    <property type="component" value="Unassembled WGS sequence"/>
</dbReference>
<evidence type="ECO:0000259" key="8">
    <source>
        <dbReference type="Pfam" id="PF25944"/>
    </source>
</evidence>
<feature type="region of interest" description="Disordered" evidence="4">
    <location>
        <begin position="357"/>
        <end position="405"/>
    </location>
</feature>
<gene>
    <name evidence="10" type="ORF">E2493_09620</name>
</gene>
<dbReference type="GO" id="GO:0022857">
    <property type="term" value="F:transmembrane transporter activity"/>
    <property type="evidence" value="ECO:0007669"/>
    <property type="project" value="InterPro"/>
</dbReference>
<dbReference type="GO" id="GO:0030313">
    <property type="term" value="C:cell envelope"/>
    <property type="evidence" value="ECO:0007669"/>
    <property type="project" value="UniProtKB-SubCell"/>
</dbReference>
<dbReference type="OrthoDB" id="9816569at2"/>
<comment type="caution">
    <text evidence="10">The sequence shown here is derived from an EMBL/GenBank/DDBJ whole genome shotgun (WGS) entry which is preliminary data.</text>
</comment>
<comment type="similarity">
    <text evidence="2">Belongs to the membrane fusion protein (MFP) (TC 8.A.1) family.</text>
</comment>
<dbReference type="AlphaFoldDB" id="A0A4Y8ZR83"/>
<evidence type="ECO:0000313" key="10">
    <source>
        <dbReference type="EMBL" id="TFI58503.1"/>
    </source>
</evidence>
<evidence type="ECO:0000256" key="5">
    <source>
        <dbReference type="SAM" id="SignalP"/>
    </source>
</evidence>
<feature type="coiled-coil region" evidence="3">
    <location>
        <begin position="104"/>
        <end position="131"/>
    </location>
</feature>
<evidence type="ECO:0000256" key="2">
    <source>
        <dbReference type="ARBA" id="ARBA00009477"/>
    </source>
</evidence>
<feature type="domain" description="Multidrug resistance protein MdtA-like C-terminal permuted SH3" evidence="9">
    <location>
        <begin position="298"/>
        <end position="358"/>
    </location>
</feature>